<dbReference type="Pfam" id="PF01636">
    <property type="entry name" value="APH"/>
    <property type="match status" value="1"/>
</dbReference>
<keyword evidence="1 8" id="KW-0028">Amino-acid biosynthesis</keyword>
<dbReference type="NCBIfam" id="NF003558">
    <property type="entry name" value="PRK05231.1"/>
    <property type="match status" value="1"/>
</dbReference>
<evidence type="ECO:0000256" key="1">
    <source>
        <dbReference type="ARBA" id="ARBA00022605"/>
    </source>
</evidence>
<proteinExistence type="inferred from homology"/>
<keyword evidence="2 8" id="KW-0808">Transferase</keyword>
<dbReference type="NCBIfam" id="TIGR00938">
    <property type="entry name" value="thrB_alt"/>
    <property type="match status" value="1"/>
</dbReference>
<dbReference type="PANTHER" id="PTHR21064">
    <property type="entry name" value="AMINOGLYCOSIDE PHOSPHOTRANSFERASE DOMAIN-CONTAINING PROTEIN-RELATED"/>
    <property type="match status" value="1"/>
</dbReference>
<dbReference type="PANTHER" id="PTHR21064:SF6">
    <property type="entry name" value="AMINOGLYCOSIDE PHOSPHOTRANSFERASE DOMAIN-CONTAINING PROTEIN"/>
    <property type="match status" value="1"/>
</dbReference>
<dbReference type="EC" id="2.7.1.39" evidence="8 9"/>
<reference evidence="11 12" key="1">
    <citation type="submission" date="2020-10" db="EMBL/GenBank/DDBJ databases">
        <title>Connecting structure to function with the recovery of over 1000 high-quality activated sludge metagenome-assembled genomes encoding full-length rRNA genes using long-read sequencing.</title>
        <authorList>
            <person name="Singleton C.M."/>
            <person name="Petriglieri F."/>
            <person name="Kristensen J.M."/>
            <person name="Kirkegaard R.H."/>
            <person name="Michaelsen T.Y."/>
            <person name="Andersen M.H."/>
            <person name="Karst S.M."/>
            <person name="Dueholm M.S."/>
            <person name="Nielsen P.H."/>
            <person name="Albertsen M."/>
        </authorList>
    </citation>
    <scope>NUCLEOTIDE SEQUENCE [LARGE SCALE GENOMIC DNA]</scope>
    <source>
        <strain evidence="11">EsbW_18-Q3-R4-48_BATAC.463</strain>
    </source>
</reference>
<dbReference type="EMBL" id="JADJMS010000028">
    <property type="protein sequence ID" value="MBK7415945.1"/>
    <property type="molecule type" value="Genomic_DNA"/>
</dbReference>
<dbReference type="SUPFAM" id="SSF56112">
    <property type="entry name" value="Protein kinase-like (PK-like)"/>
    <property type="match status" value="1"/>
</dbReference>
<dbReference type="GO" id="GO:0009088">
    <property type="term" value="P:threonine biosynthetic process"/>
    <property type="evidence" value="ECO:0007669"/>
    <property type="project" value="UniProtKB-UniRule"/>
</dbReference>
<dbReference type="InterPro" id="IPR011009">
    <property type="entry name" value="Kinase-like_dom_sf"/>
</dbReference>
<keyword evidence="3 8" id="KW-0791">Threonine biosynthesis</keyword>
<dbReference type="HAMAP" id="MF_00301">
    <property type="entry name" value="Homoser_kinase_2"/>
    <property type="match status" value="1"/>
</dbReference>
<protein>
    <recommendedName>
        <fullName evidence="8 9">Homoserine kinase</fullName>
        <shortName evidence="8">HK</shortName>
        <shortName evidence="8">HSK</shortName>
        <ecNumber evidence="8 9">2.7.1.39</ecNumber>
    </recommendedName>
</protein>
<comment type="pathway">
    <text evidence="8">Amino-acid biosynthesis; L-threonine biosynthesis; L-threonine from L-aspartate: step 4/5.</text>
</comment>
<keyword evidence="6 8" id="KW-0067">ATP-binding</keyword>
<organism evidence="11 12">
    <name type="scientific">Candidatus Dechloromonas phosphorivorans</name>
    <dbReference type="NCBI Taxonomy" id="2899244"/>
    <lineage>
        <taxon>Bacteria</taxon>
        <taxon>Pseudomonadati</taxon>
        <taxon>Pseudomonadota</taxon>
        <taxon>Betaproteobacteria</taxon>
        <taxon>Rhodocyclales</taxon>
        <taxon>Azonexaceae</taxon>
        <taxon>Dechloromonas</taxon>
    </lineage>
</organism>
<evidence type="ECO:0000259" key="10">
    <source>
        <dbReference type="Pfam" id="PF01636"/>
    </source>
</evidence>
<dbReference type="InterPro" id="IPR005280">
    <property type="entry name" value="Homoserine_kinase_II"/>
</dbReference>
<evidence type="ECO:0000256" key="2">
    <source>
        <dbReference type="ARBA" id="ARBA00022679"/>
    </source>
</evidence>
<gene>
    <name evidence="8" type="primary">thrB</name>
    <name evidence="11" type="ORF">IPJ38_13335</name>
</gene>
<dbReference type="Gene3D" id="3.90.1200.10">
    <property type="match status" value="1"/>
</dbReference>
<evidence type="ECO:0000256" key="8">
    <source>
        <dbReference type="HAMAP-Rule" id="MF_00301"/>
    </source>
</evidence>
<evidence type="ECO:0000256" key="7">
    <source>
        <dbReference type="ARBA" id="ARBA00038240"/>
    </source>
</evidence>
<dbReference type="GO" id="GO:0004413">
    <property type="term" value="F:homoserine kinase activity"/>
    <property type="evidence" value="ECO:0007669"/>
    <property type="project" value="UniProtKB-UniRule"/>
</dbReference>
<comment type="caution">
    <text evidence="11">The sequence shown here is derived from an EMBL/GenBank/DDBJ whole genome shotgun (WGS) entry which is preliminary data.</text>
</comment>
<dbReference type="AlphaFoldDB" id="A0A935JZ65"/>
<comment type="similarity">
    <text evidence="7 8">Belongs to the pseudomonas-type ThrB family.</text>
</comment>
<dbReference type="Proteomes" id="UP000739411">
    <property type="component" value="Unassembled WGS sequence"/>
</dbReference>
<dbReference type="InterPro" id="IPR050249">
    <property type="entry name" value="Pseudomonas-type_ThrB"/>
</dbReference>
<dbReference type="CDD" id="cd05153">
    <property type="entry name" value="HomoserineK_II"/>
    <property type="match status" value="1"/>
</dbReference>
<keyword evidence="5 8" id="KW-0418">Kinase</keyword>
<name>A0A935JZ65_9RHOO</name>
<evidence type="ECO:0000256" key="5">
    <source>
        <dbReference type="ARBA" id="ARBA00022777"/>
    </source>
</evidence>
<evidence type="ECO:0000313" key="12">
    <source>
        <dbReference type="Proteomes" id="UP000739411"/>
    </source>
</evidence>
<feature type="domain" description="Aminoglycoside phosphotransferase" evidence="10">
    <location>
        <begin position="28"/>
        <end position="247"/>
    </location>
</feature>
<evidence type="ECO:0000256" key="4">
    <source>
        <dbReference type="ARBA" id="ARBA00022741"/>
    </source>
</evidence>
<evidence type="ECO:0000256" key="3">
    <source>
        <dbReference type="ARBA" id="ARBA00022697"/>
    </source>
</evidence>
<dbReference type="GO" id="GO:0005524">
    <property type="term" value="F:ATP binding"/>
    <property type="evidence" value="ECO:0007669"/>
    <property type="project" value="UniProtKB-KW"/>
</dbReference>
<evidence type="ECO:0000256" key="9">
    <source>
        <dbReference type="NCBIfam" id="TIGR00938"/>
    </source>
</evidence>
<evidence type="ECO:0000313" key="11">
    <source>
        <dbReference type="EMBL" id="MBK7415945.1"/>
    </source>
</evidence>
<dbReference type="InterPro" id="IPR002575">
    <property type="entry name" value="Aminoglycoside_PTrfase"/>
</dbReference>
<keyword evidence="4 8" id="KW-0547">Nucleotide-binding</keyword>
<comment type="catalytic activity">
    <reaction evidence="8">
        <text>L-homoserine + ATP = O-phospho-L-homoserine + ADP + H(+)</text>
        <dbReference type="Rhea" id="RHEA:13985"/>
        <dbReference type="ChEBI" id="CHEBI:15378"/>
        <dbReference type="ChEBI" id="CHEBI:30616"/>
        <dbReference type="ChEBI" id="CHEBI:57476"/>
        <dbReference type="ChEBI" id="CHEBI:57590"/>
        <dbReference type="ChEBI" id="CHEBI:456216"/>
        <dbReference type="EC" id="2.7.1.39"/>
    </reaction>
</comment>
<dbReference type="Gene3D" id="3.30.200.20">
    <property type="entry name" value="Phosphorylase Kinase, domain 1"/>
    <property type="match status" value="1"/>
</dbReference>
<sequence length="307" mass="33639">MSVYTTVGRAELAAWLEPLALGALSDFAGIAAGMQNSNYFVTAGGVRRVLTVFEHLTPAQLDFYLALMAHLAARGIPCPQPLADSQGRYWRMLAGKPAALLSCLPGTDIEKPSIEDCAQLGATLARLHLAAADFPKPLPNPCGAAWRETVGRELLPQVNTDEYGRLLAELEFQATQDYSKLPQGIIHGDLFRDNVLWQGEQLSGVLDFYFAGSDALLFDLAVVANDWCVDTASLRELVAGYESVRPIADDEAQAWPALRRAAALRFWLLRLEIRHRPRAGAIVTIKDPDHFGRLLQQLCLAPAELPH</sequence>
<evidence type="ECO:0000256" key="6">
    <source>
        <dbReference type="ARBA" id="ARBA00022840"/>
    </source>
</evidence>
<accession>A0A935JZ65</accession>